<proteinExistence type="predicted"/>
<organism evidence="2 3">
    <name type="scientific">Hypothenemus hampei</name>
    <name type="common">Coffee berry borer</name>
    <dbReference type="NCBI Taxonomy" id="57062"/>
    <lineage>
        <taxon>Eukaryota</taxon>
        <taxon>Metazoa</taxon>
        <taxon>Ecdysozoa</taxon>
        <taxon>Arthropoda</taxon>
        <taxon>Hexapoda</taxon>
        <taxon>Insecta</taxon>
        <taxon>Pterygota</taxon>
        <taxon>Neoptera</taxon>
        <taxon>Endopterygota</taxon>
        <taxon>Coleoptera</taxon>
        <taxon>Polyphaga</taxon>
        <taxon>Cucujiformia</taxon>
        <taxon>Curculionidae</taxon>
        <taxon>Scolytinae</taxon>
        <taxon>Hypothenemus</taxon>
    </lineage>
</organism>
<dbReference type="SMART" id="SM00718">
    <property type="entry name" value="DM4_12"/>
    <property type="match status" value="1"/>
</dbReference>
<keyword evidence="3" id="KW-1185">Reference proteome</keyword>
<name>A0ABD1F4D3_HYPHA</name>
<dbReference type="PANTHER" id="PTHR21253:SF0">
    <property type="entry name" value="F-BOX ONLY PROTEIN 11-RELATED"/>
    <property type="match status" value="1"/>
</dbReference>
<keyword evidence="1" id="KW-0732">Signal</keyword>
<protein>
    <submittedName>
        <fullName evidence="2">Uncharacterized protein</fullName>
    </submittedName>
</protein>
<dbReference type="Pfam" id="PF07841">
    <property type="entry name" value="DM4_12"/>
    <property type="match status" value="1"/>
</dbReference>
<dbReference type="Proteomes" id="UP001566132">
    <property type="component" value="Unassembled WGS sequence"/>
</dbReference>
<dbReference type="PANTHER" id="PTHR21253">
    <property type="entry name" value="F-BOX ONLY PROTEIN 11-RELATED"/>
    <property type="match status" value="1"/>
</dbReference>
<dbReference type="InterPro" id="IPR006631">
    <property type="entry name" value="DM4_12"/>
</dbReference>
<evidence type="ECO:0000313" key="3">
    <source>
        <dbReference type="Proteomes" id="UP001566132"/>
    </source>
</evidence>
<dbReference type="EMBL" id="JBDJPC010000002">
    <property type="protein sequence ID" value="KAL1512460.1"/>
    <property type="molecule type" value="Genomic_DNA"/>
</dbReference>
<sequence>MNLCLLLLVILLESILGSQNVTKFERKNVFLGRKKRFVEWPKGSNFVISFSTLKPLLRVQPMGIYTAAYEMDVPFISQIPDFKEKLLGKKKKNTKRHVMERKYFLEHLKDLMTMMGFNGRSCINRLLCESKYFNEINNNSMLINDLIKVLFTSFLNDEAVSEYTFNCPETSCPVSLLKMFINSSLNEQ</sequence>
<evidence type="ECO:0000313" key="2">
    <source>
        <dbReference type="EMBL" id="KAL1512460.1"/>
    </source>
</evidence>
<feature type="chain" id="PRO_5044792775" evidence="1">
    <location>
        <begin position="18"/>
        <end position="188"/>
    </location>
</feature>
<accession>A0ABD1F4D3</accession>
<reference evidence="2 3" key="1">
    <citation type="submission" date="2024-05" db="EMBL/GenBank/DDBJ databases">
        <title>Genetic variation in Jamaican populations of the coffee berry borer (Hypothenemus hampei).</title>
        <authorList>
            <person name="Errbii M."/>
            <person name="Myrie A."/>
        </authorList>
    </citation>
    <scope>NUCLEOTIDE SEQUENCE [LARGE SCALE GENOMIC DNA]</scope>
    <source>
        <strain evidence="2">JA-Hopewell-2020-01-JO</strain>
        <tissue evidence="2">Whole body</tissue>
    </source>
</reference>
<gene>
    <name evidence="2" type="ORF">ABEB36_002047</name>
</gene>
<dbReference type="AlphaFoldDB" id="A0ABD1F4D3"/>
<comment type="caution">
    <text evidence="2">The sequence shown here is derived from an EMBL/GenBank/DDBJ whole genome shotgun (WGS) entry which is preliminary data.</text>
</comment>
<evidence type="ECO:0000256" key="1">
    <source>
        <dbReference type="SAM" id="SignalP"/>
    </source>
</evidence>
<feature type="signal peptide" evidence="1">
    <location>
        <begin position="1"/>
        <end position="17"/>
    </location>
</feature>